<evidence type="ECO:0000313" key="2">
    <source>
        <dbReference type="Proteomes" id="UP001149079"/>
    </source>
</evidence>
<dbReference type="RefSeq" id="XP_056522964.1">
    <property type="nucleotide sequence ID" value="XM_056663907.1"/>
</dbReference>
<gene>
    <name evidence="1" type="ORF">N7515_003163</name>
</gene>
<reference evidence="1" key="2">
    <citation type="journal article" date="2023" name="IMA Fungus">
        <title>Comparative genomic study of the Penicillium genus elucidates a diverse pangenome and 15 lateral gene transfer events.</title>
        <authorList>
            <person name="Petersen C."/>
            <person name="Sorensen T."/>
            <person name="Nielsen M.R."/>
            <person name="Sondergaard T.E."/>
            <person name="Sorensen J.L."/>
            <person name="Fitzpatrick D.A."/>
            <person name="Frisvad J.C."/>
            <person name="Nielsen K.L."/>
        </authorList>
    </citation>
    <scope>NUCLEOTIDE SEQUENCE</scope>
    <source>
        <strain evidence="1">IBT 22155</strain>
    </source>
</reference>
<dbReference type="AlphaFoldDB" id="A0A9W9L5Z0"/>
<name>A0A9W9L5Z0_9EURO</name>
<dbReference type="GeneID" id="81403077"/>
<dbReference type="EMBL" id="JAPQKL010000003">
    <property type="protein sequence ID" value="KAJ5138315.1"/>
    <property type="molecule type" value="Genomic_DNA"/>
</dbReference>
<dbReference type="Proteomes" id="UP001149079">
    <property type="component" value="Unassembled WGS sequence"/>
</dbReference>
<dbReference type="OrthoDB" id="5327538at2759"/>
<reference evidence="1" key="1">
    <citation type="submission" date="2022-11" db="EMBL/GenBank/DDBJ databases">
        <authorList>
            <person name="Petersen C."/>
        </authorList>
    </citation>
    <scope>NUCLEOTIDE SEQUENCE</scope>
    <source>
        <strain evidence="1">IBT 22155</strain>
    </source>
</reference>
<sequence>MTGLRHWRISYEGRIPKSPLPPNCRGLSIDLTAYRDRTGTVKRSPRPIETVNPPRLRRLTCFVQGLVQDLKSLDQLKLLYVNLGSFPVVQSMAVHREGKGGIPLLQASPWYTMRSQIEFVPKCGASPFQLLNPRQLERMELVNATMDASQVAFSPKSTGNSCESSSSRTDEALAQLTGLRGNEGWKQGQLDIKTVDAPIILSPAAGTPQRETITEGDMHISNKGLPACCET</sequence>
<evidence type="ECO:0000313" key="1">
    <source>
        <dbReference type="EMBL" id="KAJ5138315.1"/>
    </source>
</evidence>
<organism evidence="1 2">
    <name type="scientific">Penicillium bovifimosum</name>
    <dbReference type="NCBI Taxonomy" id="126998"/>
    <lineage>
        <taxon>Eukaryota</taxon>
        <taxon>Fungi</taxon>
        <taxon>Dikarya</taxon>
        <taxon>Ascomycota</taxon>
        <taxon>Pezizomycotina</taxon>
        <taxon>Eurotiomycetes</taxon>
        <taxon>Eurotiomycetidae</taxon>
        <taxon>Eurotiales</taxon>
        <taxon>Aspergillaceae</taxon>
        <taxon>Penicillium</taxon>
    </lineage>
</organism>
<proteinExistence type="predicted"/>
<keyword evidence="2" id="KW-1185">Reference proteome</keyword>
<protein>
    <submittedName>
        <fullName evidence="1">Uncharacterized protein</fullName>
    </submittedName>
</protein>
<comment type="caution">
    <text evidence="1">The sequence shown here is derived from an EMBL/GenBank/DDBJ whole genome shotgun (WGS) entry which is preliminary data.</text>
</comment>
<accession>A0A9W9L5Z0</accession>